<dbReference type="EMBL" id="JAUUDS010000001">
    <property type="protein sequence ID" value="MDP1026702.1"/>
    <property type="molecule type" value="Genomic_DNA"/>
</dbReference>
<comment type="caution">
    <text evidence="2">The sequence shown here is derived from an EMBL/GenBank/DDBJ whole genome shotgun (WGS) entry which is preliminary data.</text>
</comment>
<gene>
    <name evidence="2" type="ORF">Q5H91_05730</name>
</gene>
<feature type="transmembrane region" description="Helical" evidence="1">
    <location>
        <begin position="20"/>
        <end position="44"/>
    </location>
</feature>
<organism evidence="2 3">
    <name type="scientific">Sphingomonas aurea</name>
    <dbReference type="NCBI Taxonomy" id="3063994"/>
    <lineage>
        <taxon>Bacteria</taxon>
        <taxon>Pseudomonadati</taxon>
        <taxon>Pseudomonadota</taxon>
        <taxon>Alphaproteobacteria</taxon>
        <taxon>Sphingomonadales</taxon>
        <taxon>Sphingomonadaceae</taxon>
        <taxon>Sphingomonas</taxon>
    </lineage>
</organism>
<name>A0ABT9EIB4_9SPHN</name>
<dbReference type="RefSeq" id="WP_305172250.1">
    <property type="nucleotide sequence ID" value="NZ_JAUUDS010000001.1"/>
</dbReference>
<keyword evidence="3" id="KW-1185">Reference proteome</keyword>
<reference evidence="2 3" key="1">
    <citation type="submission" date="2023-07" db="EMBL/GenBank/DDBJ databases">
        <authorList>
            <person name="Kim M.K."/>
        </authorList>
    </citation>
    <scope>NUCLEOTIDE SEQUENCE [LARGE SCALE GENOMIC DNA]</scope>
    <source>
        <strain evidence="2 3">KR1UV-12</strain>
    </source>
</reference>
<proteinExistence type="predicted"/>
<keyword evidence="1" id="KW-1133">Transmembrane helix</keyword>
<keyword evidence="1" id="KW-0812">Transmembrane</keyword>
<evidence type="ECO:0000313" key="2">
    <source>
        <dbReference type="EMBL" id="MDP1026702.1"/>
    </source>
</evidence>
<dbReference type="Proteomes" id="UP001230685">
    <property type="component" value="Unassembled WGS sequence"/>
</dbReference>
<evidence type="ECO:0000256" key="1">
    <source>
        <dbReference type="SAM" id="Phobius"/>
    </source>
</evidence>
<accession>A0ABT9EIB4</accession>
<protein>
    <submittedName>
        <fullName evidence="2">Uncharacterized protein</fullName>
    </submittedName>
</protein>
<sequence>MEKLDAYFMRLVERRRRGRILLAVGLTGFLLISLIVAVLGILLLPVRAVWSILKAGWAIVSKASDRSDGHRIGYCDVQHPSGSCQPS</sequence>
<evidence type="ECO:0000313" key="3">
    <source>
        <dbReference type="Proteomes" id="UP001230685"/>
    </source>
</evidence>
<keyword evidence="1" id="KW-0472">Membrane</keyword>